<protein>
    <submittedName>
        <fullName evidence="2">CHAD domain-containing protein</fullName>
    </submittedName>
</protein>
<dbReference type="Pfam" id="PF05235">
    <property type="entry name" value="CHAD"/>
    <property type="match status" value="1"/>
</dbReference>
<proteinExistence type="predicted"/>
<reference evidence="2 3" key="1">
    <citation type="submission" date="2019-03" db="EMBL/GenBank/DDBJ databases">
        <title>Genomic Encyclopedia of Type Strains, Phase IV (KMG-IV): sequencing the most valuable type-strain genomes for metagenomic binning, comparative biology and taxonomic classification.</title>
        <authorList>
            <person name="Goeker M."/>
        </authorList>
    </citation>
    <scope>NUCLEOTIDE SEQUENCE [LARGE SCALE GENOMIC DNA]</scope>
    <source>
        <strain evidence="2 3">DSM 19345</strain>
    </source>
</reference>
<dbReference type="EMBL" id="SMAK01000013">
    <property type="protein sequence ID" value="TCT05398.1"/>
    <property type="molecule type" value="Genomic_DNA"/>
</dbReference>
<feature type="domain" description="CHAD" evidence="1">
    <location>
        <begin position="1"/>
        <end position="292"/>
    </location>
</feature>
<evidence type="ECO:0000313" key="2">
    <source>
        <dbReference type="EMBL" id="TCT05398.1"/>
    </source>
</evidence>
<gene>
    <name evidence="2" type="ORF">EDC22_11320</name>
</gene>
<name>A0A4V2UXZ6_9HYPH</name>
<keyword evidence="3" id="KW-1185">Reference proteome</keyword>
<dbReference type="PROSITE" id="PS51708">
    <property type="entry name" value="CHAD"/>
    <property type="match status" value="1"/>
</dbReference>
<dbReference type="SMART" id="SM00880">
    <property type="entry name" value="CHAD"/>
    <property type="match status" value="1"/>
</dbReference>
<evidence type="ECO:0000259" key="1">
    <source>
        <dbReference type="PROSITE" id="PS51708"/>
    </source>
</evidence>
<organism evidence="2 3">
    <name type="scientific">Tepidamorphus gemmatus</name>
    <dbReference type="NCBI Taxonomy" id="747076"/>
    <lineage>
        <taxon>Bacteria</taxon>
        <taxon>Pseudomonadati</taxon>
        <taxon>Pseudomonadota</taxon>
        <taxon>Alphaproteobacteria</taxon>
        <taxon>Hyphomicrobiales</taxon>
        <taxon>Tepidamorphaceae</taxon>
        <taxon>Tepidamorphus</taxon>
    </lineage>
</organism>
<dbReference type="AlphaFoldDB" id="A0A4V2UXZ6"/>
<accession>A0A4V2UXZ6</accession>
<dbReference type="PANTHER" id="PTHR39339">
    <property type="entry name" value="SLR1444 PROTEIN"/>
    <property type="match status" value="1"/>
</dbReference>
<dbReference type="Gene3D" id="1.40.20.10">
    <property type="entry name" value="CHAD domain"/>
    <property type="match status" value="1"/>
</dbReference>
<sequence>MHIGGRIGAEVNRALTDLLGSAVTRLVARRGDVHEIVHDARKDLKAFRSYLRLVRGIVDAEAFRRLNAAARDAARSLSEARDAQALHDAISQLEMADRRGLLDIAALRRAADTAVGGSAGRKAVRDLCRQVAGDLRPIRDEVAGWNLTDDRDAYLDGLATTYRAARKALRKGFGSGLAGELHEARKRVIHWRYQLELFSGLWPRAIKAEVRELQDLREDLGQHNDLVLLQQRIAEEVDGFAGLPQREACLDAILVLRAERTRTAARRAGLVFCDAPRARRRRLQAWWAAQLR</sequence>
<comment type="caution">
    <text evidence="2">The sequence shown here is derived from an EMBL/GenBank/DDBJ whole genome shotgun (WGS) entry which is preliminary data.</text>
</comment>
<dbReference type="InterPro" id="IPR038186">
    <property type="entry name" value="CHAD_dom_sf"/>
</dbReference>
<dbReference type="Proteomes" id="UP000295678">
    <property type="component" value="Unassembled WGS sequence"/>
</dbReference>
<dbReference type="InterPro" id="IPR007899">
    <property type="entry name" value="CHAD_dom"/>
</dbReference>
<dbReference type="PANTHER" id="PTHR39339:SF1">
    <property type="entry name" value="CHAD DOMAIN-CONTAINING PROTEIN"/>
    <property type="match status" value="1"/>
</dbReference>
<evidence type="ECO:0000313" key="3">
    <source>
        <dbReference type="Proteomes" id="UP000295678"/>
    </source>
</evidence>